<name>A0A6L5YG47_9FIRM</name>
<accession>A0A6L5YG47</accession>
<dbReference type="EMBL" id="VUMU01000001">
    <property type="protein sequence ID" value="MST56938.1"/>
    <property type="molecule type" value="Genomic_DNA"/>
</dbReference>
<dbReference type="Pfam" id="PF07561">
    <property type="entry name" value="DUF1540"/>
    <property type="match status" value="2"/>
</dbReference>
<feature type="domain" description="DUF1540" evidence="1">
    <location>
        <begin position="65"/>
        <end position="103"/>
    </location>
</feature>
<reference evidence="2 3" key="1">
    <citation type="submission" date="2019-08" db="EMBL/GenBank/DDBJ databases">
        <title>In-depth cultivation of the pig gut microbiome towards novel bacterial diversity and tailored functional studies.</title>
        <authorList>
            <person name="Wylensek D."/>
            <person name="Hitch T.C.A."/>
            <person name="Clavel T."/>
        </authorList>
    </citation>
    <scope>NUCLEOTIDE SEQUENCE [LARGE SCALE GENOMIC DNA]</scope>
    <source>
        <strain evidence="2 3">WCA3-601-WT-6H</strain>
    </source>
</reference>
<proteinExistence type="predicted"/>
<dbReference type="RefSeq" id="WP_154494974.1">
    <property type="nucleotide sequence ID" value="NZ_VUMU01000001.1"/>
</dbReference>
<feature type="domain" description="DUF1540" evidence="1">
    <location>
        <begin position="5"/>
        <end position="42"/>
    </location>
</feature>
<evidence type="ECO:0000313" key="2">
    <source>
        <dbReference type="EMBL" id="MST56938.1"/>
    </source>
</evidence>
<dbReference type="Proteomes" id="UP000476055">
    <property type="component" value="Unassembled WGS sequence"/>
</dbReference>
<comment type="caution">
    <text evidence="2">The sequence shown here is derived from an EMBL/GenBank/DDBJ whole genome shotgun (WGS) entry which is preliminary data.</text>
</comment>
<sequence length="106" mass="11509">MADLKCVVENCTYNKDCLCSKGDIMVGGKHACDCDGTCCESFAQKREGRESFSNSLSHPSHTISIDCEAVKCIYNSNYKCVADHVDIKGCGACDCRETACATFSEK</sequence>
<protein>
    <submittedName>
        <fullName evidence="2">DUF1540 domain-containing protein</fullName>
    </submittedName>
</protein>
<dbReference type="InterPro" id="IPR011437">
    <property type="entry name" value="DUF1540"/>
</dbReference>
<organism evidence="2 3">
    <name type="scientific">Waltera intestinalis</name>
    <dbReference type="NCBI Taxonomy" id="2606635"/>
    <lineage>
        <taxon>Bacteria</taxon>
        <taxon>Bacillati</taxon>
        <taxon>Bacillota</taxon>
        <taxon>Clostridia</taxon>
        <taxon>Lachnospirales</taxon>
        <taxon>Lachnospiraceae</taxon>
        <taxon>Waltera</taxon>
    </lineage>
</organism>
<gene>
    <name evidence="2" type="ORF">FYJ59_01520</name>
</gene>
<dbReference type="AlphaFoldDB" id="A0A6L5YG47"/>
<evidence type="ECO:0000259" key="1">
    <source>
        <dbReference type="Pfam" id="PF07561"/>
    </source>
</evidence>
<evidence type="ECO:0000313" key="3">
    <source>
        <dbReference type="Proteomes" id="UP000476055"/>
    </source>
</evidence>
<keyword evidence="3" id="KW-1185">Reference proteome</keyword>